<keyword evidence="11 13" id="KW-0472">Membrane</keyword>
<comment type="subcellular location">
    <subcellularLocation>
        <location evidence="2">Membrane</location>
        <topology evidence="2">Multi-pass membrane protein</topology>
    </subcellularLocation>
</comment>
<protein>
    <recommendedName>
        <fullName evidence="5">beta-lactamase</fullName>
        <ecNumber evidence="5">3.5.2.6</ecNumber>
    </recommendedName>
</protein>
<accession>A0ABX1SNV8</accession>
<keyword evidence="9" id="KW-0133">Cell shape</keyword>
<dbReference type="InterPro" id="IPR012338">
    <property type="entry name" value="Beta-lactam/transpept-like"/>
</dbReference>
<evidence type="ECO:0000256" key="11">
    <source>
        <dbReference type="ARBA" id="ARBA00023136"/>
    </source>
</evidence>
<dbReference type="SUPFAM" id="SSF56519">
    <property type="entry name" value="Penicillin binding protein dimerisation domain"/>
    <property type="match status" value="1"/>
</dbReference>
<keyword evidence="6 13" id="KW-0812">Transmembrane</keyword>
<dbReference type="PANTHER" id="PTHR30627">
    <property type="entry name" value="PEPTIDOGLYCAN D,D-TRANSPEPTIDASE"/>
    <property type="match status" value="1"/>
</dbReference>
<sequence length="792" mass="80973">PSRFLLPLFAAAAVLAPLVIGLLRPYQIERLGGFIAGSHQTPSGSGWAVQQARIALGTGALFGRAGDPMRGLLAQYLPERETDLALASLVEQWGLLAGAAVVVSAIILVWRVALASRAPRTPHGALVGGGLAILLGVETMVSLGGNLGLLPLAGVPFPLLSYGGTALVVHLAAIGVVIGVRRDGARRRLWAVPRWRTRRPRLIRVAAVGLTAVLVAFGLYGWRLQLVQGEALAAAGQNQIMRCIRLPAPRGLITDRHGVPVATNAAGTPAGTDKIVAVPALLRRNPHDIARLAALTGQPPAAVQAVLAGAPDTTLAVQVADVPTATGAGVTAARINGVVVVPQPRRIYPTGPLLAPQLGFTGVTTPAELQRWPDLPPGEIVGRAGLEQQYDSVLRGINGQQCVYVNPAGVPVAMGPRQESVPGANLRLSLDLGLQRELSTGLADALAAQSNPRAIGAAVALDPRNGQVLAIASLPSYDNNLYGPPVDQAALGALATAPGSPTSDHVSQAVAPPGSTFKLVVASANAVLQAIPPDQIIPTGASFTFGDHTFNNWEPMGPMNMVQALAWSNDVYFYKLATVLGPYPIINAARALGVGRPTGIDLPGEAAGYLGTPDTVGQIGATWYGGSTVILGIGQGYLSVTPLQNALWGGAVATGNVVTPRLGLATGTGDRAYVGLPAPAPTPVPFAAALGPVRDGMRSAVTGGTASPLTAVPAPVGAKTGTAEDGSLPQGSYDNWITAVAPMDNPNVVMTALVQGPGVGGNNASAVVSRAMQYYVTHQAGVAATAPVQPPQ</sequence>
<dbReference type="Pfam" id="PF03717">
    <property type="entry name" value="PBP_dimer"/>
    <property type="match status" value="1"/>
</dbReference>
<evidence type="ECO:0000259" key="15">
    <source>
        <dbReference type="Pfam" id="PF03717"/>
    </source>
</evidence>
<evidence type="ECO:0000256" key="12">
    <source>
        <dbReference type="ARBA" id="ARBA00023251"/>
    </source>
</evidence>
<dbReference type="InterPro" id="IPR001182">
    <property type="entry name" value="FtsW/RodA"/>
</dbReference>
<feature type="transmembrane region" description="Helical" evidence="13">
    <location>
        <begin position="159"/>
        <end position="180"/>
    </location>
</feature>
<name>A0ABX1SNV8_9PSEU</name>
<evidence type="ECO:0000313" key="17">
    <source>
        <dbReference type="Proteomes" id="UP000820669"/>
    </source>
</evidence>
<evidence type="ECO:0000256" key="2">
    <source>
        <dbReference type="ARBA" id="ARBA00004141"/>
    </source>
</evidence>
<evidence type="ECO:0000256" key="5">
    <source>
        <dbReference type="ARBA" id="ARBA00012865"/>
    </source>
</evidence>
<keyword evidence="17" id="KW-1185">Reference proteome</keyword>
<comment type="caution">
    <text evidence="16">The sequence shown here is derived from an EMBL/GenBank/DDBJ whole genome shotgun (WGS) entry which is preliminary data.</text>
</comment>
<comment type="similarity">
    <text evidence="3">Belongs to the transpeptidase family.</text>
</comment>
<feature type="transmembrane region" description="Helical" evidence="13">
    <location>
        <begin position="125"/>
        <end position="147"/>
    </location>
</feature>
<gene>
    <name evidence="16" type="ORF">HF526_34115</name>
</gene>
<feature type="domain" description="Penicillin-binding protein dimerisation" evidence="15">
    <location>
        <begin position="246"/>
        <end position="412"/>
    </location>
</feature>
<evidence type="ECO:0000256" key="9">
    <source>
        <dbReference type="ARBA" id="ARBA00022960"/>
    </source>
</evidence>
<keyword evidence="7" id="KW-0732">Signal</keyword>
<keyword evidence="12" id="KW-0046">Antibiotic resistance</keyword>
<dbReference type="SUPFAM" id="SSF56601">
    <property type="entry name" value="beta-lactamase/transpeptidase-like"/>
    <property type="match status" value="1"/>
</dbReference>
<evidence type="ECO:0000256" key="13">
    <source>
        <dbReference type="SAM" id="Phobius"/>
    </source>
</evidence>
<keyword evidence="10 13" id="KW-1133">Transmembrane helix</keyword>
<evidence type="ECO:0000256" key="1">
    <source>
        <dbReference type="ARBA" id="ARBA00001526"/>
    </source>
</evidence>
<dbReference type="InterPro" id="IPR001460">
    <property type="entry name" value="PCN-bd_Tpept"/>
</dbReference>
<dbReference type="Proteomes" id="UP000820669">
    <property type="component" value="Unassembled WGS sequence"/>
</dbReference>
<feature type="transmembrane region" description="Helical" evidence="13">
    <location>
        <begin position="201"/>
        <end position="222"/>
    </location>
</feature>
<dbReference type="PANTHER" id="PTHR30627:SF6">
    <property type="entry name" value="BETA-LACTAMASE YBXI-RELATED"/>
    <property type="match status" value="1"/>
</dbReference>
<evidence type="ECO:0000256" key="7">
    <source>
        <dbReference type="ARBA" id="ARBA00022729"/>
    </source>
</evidence>
<evidence type="ECO:0000256" key="8">
    <source>
        <dbReference type="ARBA" id="ARBA00022801"/>
    </source>
</evidence>
<dbReference type="Pfam" id="PF01098">
    <property type="entry name" value="FTSW_RODA_SPOVE"/>
    <property type="match status" value="1"/>
</dbReference>
<comment type="similarity">
    <text evidence="4">Belongs to the class-D beta-lactamase family.</text>
</comment>
<feature type="non-terminal residue" evidence="16">
    <location>
        <position position="1"/>
    </location>
</feature>
<keyword evidence="8" id="KW-0378">Hydrolase</keyword>
<reference evidence="16 17" key="1">
    <citation type="submission" date="2020-04" db="EMBL/GenBank/DDBJ databases">
        <authorList>
            <person name="Klaysubun C."/>
            <person name="Duangmal K."/>
            <person name="Lipun K."/>
        </authorList>
    </citation>
    <scope>NUCLEOTIDE SEQUENCE [LARGE SCALE GENOMIC DNA]</scope>
    <source>
        <strain evidence="16 17">K10HN5</strain>
    </source>
</reference>
<dbReference type="InterPro" id="IPR036138">
    <property type="entry name" value="PBP_dimer_sf"/>
</dbReference>
<dbReference type="EMBL" id="JAAXLA010000143">
    <property type="protein sequence ID" value="NMI02283.1"/>
    <property type="molecule type" value="Genomic_DNA"/>
</dbReference>
<dbReference type="Pfam" id="PF00905">
    <property type="entry name" value="Transpeptidase"/>
    <property type="match status" value="1"/>
</dbReference>
<evidence type="ECO:0000256" key="10">
    <source>
        <dbReference type="ARBA" id="ARBA00022989"/>
    </source>
</evidence>
<proteinExistence type="inferred from homology"/>
<dbReference type="EC" id="3.5.2.6" evidence="5"/>
<evidence type="ECO:0000259" key="14">
    <source>
        <dbReference type="Pfam" id="PF00905"/>
    </source>
</evidence>
<evidence type="ECO:0000256" key="3">
    <source>
        <dbReference type="ARBA" id="ARBA00007171"/>
    </source>
</evidence>
<feature type="domain" description="Penicillin-binding protein transpeptidase" evidence="14">
    <location>
        <begin position="456"/>
        <end position="772"/>
    </location>
</feature>
<evidence type="ECO:0000313" key="16">
    <source>
        <dbReference type="EMBL" id="NMI02283.1"/>
    </source>
</evidence>
<dbReference type="Gene3D" id="3.90.1310.10">
    <property type="entry name" value="Penicillin-binding protein 2a (Domain 2)"/>
    <property type="match status" value="1"/>
</dbReference>
<organism evidence="16 17">
    <name type="scientific">Pseudonocardia acidicola</name>
    <dbReference type="NCBI Taxonomy" id="2724939"/>
    <lineage>
        <taxon>Bacteria</taxon>
        <taxon>Bacillati</taxon>
        <taxon>Actinomycetota</taxon>
        <taxon>Actinomycetes</taxon>
        <taxon>Pseudonocardiales</taxon>
        <taxon>Pseudonocardiaceae</taxon>
        <taxon>Pseudonocardia</taxon>
    </lineage>
</organism>
<evidence type="ECO:0000256" key="6">
    <source>
        <dbReference type="ARBA" id="ARBA00022692"/>
    </source>
</evidence>
<dbReference type="RefSeq" id="WP_169385781.1">
    <property type="nucleotide sequence ID" value="NZ_JAAXLA010000143.1"/>
</dbReference>
<comment type="catalytic activity">
    <reaction evidence="1">
        <text>a beta-lactam + H2O = a substituted beta-amino acid</text>
        <dbReference type="Rhea" id="RHEA:20401"/>
        <dbReference type="ChEBI" id="CHEBI:15377"/>
        <dbReference type="ChEBI" id="CHEBI:35627"/>
        <dbReference type="ChEBI" id="CHEBI:140347"/>
        <dbReference type="EC" id="3.5.2.6"/>
    </reaction>
</comment>
<dbReference type="InterPro" id="IPR005311">
    <property type="entry name" value="PBP_dimer"/>
</dbReference>
<dbReference type="Gene3D" id="3.40.710.10">
    <property type="entry name" value="DD-peptidase/beta-lactamase superfamily"/>
    <property type="match status" value="1"/>
</dbReference>
<evidence type="ECO:0000256" key="4">
    <source>
        <dbReference type="ARBA" id="ARBA00007898"/>
    </source>
</evidence>
<dbReference type="InterPro" id="IPR050515">
    <property type="entry name" value="Beta-lactam/transpept"/>
</dbReference>
<feature type="transmembrane region" description="Helical" evidence="13">
    <location>
        <begin position="93"/>
        <end position="113"/>
    </location>
</feature>